<sequence>MDAMSKTLASLGLILLLLICVLASDDGFTLKFYYKLDALEADMGMETKGEGLPSYLQHDNEPEEINFPSAPSGHASRVNNQVLDRELQEYGVSLEFNSIYSSGASSFCRDQVLQPDRSRQWLRAFDGFDYRHGIDVFNRVLDVYQCPYFTSHVCSLLDLSMVVRVLNYILLIGFFWFVNGVTYNMGLAFSRLRACLRCGGPTSAAGEVDDADDDRHNSSDLFLDLPTLQAATNFFSESNQLGHGGFGPVYKGLLPNGQEVAIKKLSLSSRQGVREFTNEVKLLLKIQHRNLVMLLGCCVDGPEKMLVYEYLPNKSLDYILFDKEKSRSLHWTQRFQIIIGVLRGLLYLHEEAPIRIIHRDIKASNILLDEKLNPKISDFGLARLFPGDDTHVNTFRISGTHGYMAPEYAIHGYLSVKTDVFSFGILVLEIVSGRKVTERQLDSQKSDLLTYTWSLFQTGKQLELVDESLDTCNPSEAAMCIQLGLLCCQAIVSDRPDVNALHLMLSNDSFTLPRPGRPGLQGRGGRWTTTTSSALTTTNASTTLTNHTKQSISSSVDYSRNSMSVSSMNEGR</sequence>
<dbReference type="Proteomes" id="UP001055879">
    <property type="component" value="Linkage Group LG04"/>
</dbReference>
<gene>
    <name evidence="1" type="ORF">L6452_15346</name>
</gene>
<organism evidence="1 2">
    <name type="scientific">Arctium lappa</name>
    <name type="common">Greater burdock</name>
    <name type="synonym">Lappa major</name>
    <dbReference type="NCBI Taxonomy" id="4217"/>
    <lineage>
        <taxon>Eukaryota</taxon>
        <taxon>Viridiplantae</taxon>
        <taxon>Streptophyta</taxon>
        <taxon>Embryophyta</taxon>
        <taxon>Tracheophyta</taxon>
        <taxon>Spermatophyta</taxon>
        <taxon>Magnoliopsida</taxon>
        <taxon>eudicotyledons</taxon>
        <taxon>Gunneridae</taxon>
        <taxon>Pentapetalae</taxon>
        <taxon>asterids</taxon>
        <taxon>campanulids</taxon>
        <taxon>Asterales</taxon>
        <taxon>Asteraceae</taxon>
        <taxon>Carduoideae</taxon>
        <taxon>Cardueae</taxon>
        <taxon>Arctiinae</taxon>
        <taxon>Arctium</taxon>
    </lineage>
</organism>
<name>A0ACB9CNG9_ARCLA</name>
<reference evidence="2" key="1">
    <citation type="journal article" date="2022" name="Mol. Ecol. Resour.">
        <title>The genomes of chicory, endive, great burdock and yacon provide insights into Asteraceae palaeo-polyploidization history and plant inulin production.</title>
        <authorList>
            <person name="Fan W."/>
            <person name="Wang S."/>
            <person name="Wang H."/>
            <person name="Wang A."/>
            <person name="Jiang F."/>
            <person name="Liu H."/>
            <person name="Zhao H."/>
            <person name="Xu D."/>
            <person name="Zhang Y."/>
        </authorList>
    </citation>
    <scope>NUCLEOTIDE SEQUENCE [LARGE SCALE GENOMIC DNA]</scope>
    <source>
        <strain evidence="2">cv. Niubang</strain>
    </source>
</reference>
<proteinExistence type="predicted"/>
<dbReference type="EMBL" id="CM042050">
    <property type="protein sequence ID" value="KAI3735826.1"/>
    <property type="molecule type" value="Genomic_DNA"/>
</dbReference>
<evidence type="ECO:0000313" key="2">
    <source>
        <dbReference type="Proteomes" id="UP001055879"/>
    </source>
</evidence>
<comment type="caution">
    <text evidence="1">The sequence shown here is derived from an EMBL/GenBank/DDBJ whole genome shotgun (WGS) entry which is preliminary data.</text>
</comment>
<protein>
    <submittedName>
        <fullName evidence="1">Uncharacterized protein</fullName>
    </submittedName>
</protein>
<evidence type="ECO:0000313" key="1">
    <source>
        <dbReference type="EMBL" id="KAI3735826.1"/>
    </source>
</evidence>
<accession>A0ACB9CNG9</accession>
<keyword evidence="2" id="KW-1185">Reference proteome</keyword>
<reference evidence="1 2" key="2">
    <citation type="journal article" date="2022" name="Mol. Ecol. Resour.">
        <title>The genomes of chicory, endive, great burdock and yacon provide insights into Asteraceae paleo-polyploidization history and plant inulin production.</title>
        <authorList>
            <person name="Fan W."/>
            <person name="Wang S."/>
            <person name="Wang H."/>
            <person name="Wang A."/>
            <person name="Jiang F."/>
            <person name="Liu H."/>
            <person name="Zhao H."/>
            <person name="Xu D."/>
            <person name="Zhang Y."/>
        </authorList>
    </citation>
    <scope>NUCLEOTIDE SEQUENCE [LARGE SCALE GENOMIC DNA]</scope>
    <source>
        <strain evidence="2">cv. Niubang</strain>
    </source>
</reference>